<evidence type="ECO:0000313" key="3">
    <source>
        <dbReference type="Proteomes" id="UP000199603"/>
    </source>
</evidence>
<dbReference type="AlphaFoldDB" id="A0A1G6VCU2"/>
<feature type="region of interest" description="Disordered" evidence="1">
    <location>
        <begin position="158"/>
        <end position="177"/>
    </location>
</feature>
<dbReference type="STRING" id="265719.SAMN04488509_10313"/>
<evidence type="ECO:0008006" key="4">
    <source>
        <dbReference type="Google" id="ProtNLM"/>
    </source>
</evidence>
<evidence type="ECO:0000256" key="1">
    <source>
        <dbReference type="SAM" id="MobiDB-lite"/>
    </source>
</evidence>
<dbReference type="Proteomes" id="UP000199603">
    <property type="component" value="Unassembled WGS sequence"/>
</dbReference>
<dbReference type="EMBL" id="FNAG01000003">
    <property type="protein sequence ID" value="SDD51422.1"/>
    <property type="molecule type" value="Genomic_DNA"/>
</dbReference>
<keyword evidence="3" id="KW-1185">Reference proteome</keyword>
<gene>
    <name evidence="2" type="ORF">SAMN04488509_10313</name>
</gene>
<feature type="compositionally biased region" description="Low complexity" evidence="1">
    <location>
        <begin position="164"/>
        <end position="177"/>
    </location>
</feature>
<name>A0A1G6VCU2_9GAMM</name>
<dbReference type="OrthoDB" id="780137at2"/>
<protein>
    <recommendedName>
        <fullName evidence="4">DUF4175 domain-containing protein</fullName>
    </recommendedName>
</protein>
<accession>A0A1G6VCU2</accession>
<evidence type="ECO:0000313" key="2">
    <source>
        <dbReference type="EMBL" id="SDD51422.1"/>
    </source>
</evidence>
<reference evidence="2 3" key="1">
    <citation type="submission" date="2016-10" db="EMBL/GenBank/DDBJ databases">
        <authorList>
            <person name="de Groot N.N."/>
        </authorList>
    </citation>
    <scope>NUCLEOTIDE SEQUENCE [LARGE SCALE GENOMIC DNA]</scope>
    <source>
        <strain evidence="2 3">DSM 16957</strain>
    </source>
</reference>
<dbReference type="RefSeq" id="WP_091240972.1">
    <property type="nucleotide sequence ID" value="NZ_FNAG01000003.1"/>
</dbReference>
<organism evidence="2 3">
    <name type="scientific">Aquimonas voraii</name>
    <dbReference type="NCBI Taxonomy" id="265719"/>
    <lineage>
        <taxon>Bacteria</taxon>
        <taxon>Pseudomonadati</taxon>
        <taxon>Pseudomonadota</taxon>
        <taxon>Gammaproteobacteria</taxon>
        <taxon>Lysobacterales</taxon>
        <taxon>Lysobacteraceae</taxon>
        <taxon>Aquimonas</taxon>
    </lineage>
</organism>
<proteinExistence type="predicted"/>
<sequence length="714" mass="77647">MSAPMSASTARAFAPSPAAQALLRRVRRLGLIEAALWVLPAWSLLRFASPPWPALWTDVAALLVLLAIAGLRTRERSPAWLAQRLNLRLSNFEDSAGLLFAPGTGALAALQRQRLEQRLPRVTLAALGLRAHSPWMLAPVLLAATVLLVPAQRIDGATSTGAREAPTAAGEAPLGPPALQSTEVRITAPRYTGLPEATQAALDIEAVAGSRIDWALQIEPAPDSAALVFIDGRRIELALDDQRWRGSETPKASSRYRIEIDGAVLGLDEAAARLELKPDAPPQIRVRRPGQTLNIVESAAAMELDIEASDDFGLGAAELLLTLAKGDGELVEVSEQRLALRGEGDARSRRYLRRLDLGALGFETGNDLILRVEVLDSLGQRARSPSYILRWPKLRDTEGEGVEGFVQRTLPAYFRSQRQIIIDTEALIAERAALERERLLARSDSIGVDQRLLRLRYGEFLGEEVETEGPLLPEGHSLDDGHGHADPANFGDANALLRAYGHAHDQEEGTTLFDPVTRERLRSALREMWQSELHLRMGDPVAALPYQYRALDLIKQIQQASRIYLARVGLELPPILFSRRLSGDRSTAVRPGDPLRAAERGDAALVGMFSALAGRGLGIGDSGLVGGEALADAPPAPDALAAFESWLTEQPIESTLDLRERFDRVRRDPDCAECRAALSSSLWQRLAPPPQGARSRAGMDAAGEAWLRALEDAR</sequence>